<evidence type="ECO:0000256" key="1">
    <source>
        <dbReference type="ARBA" id="ARBA00023002"/>
    </source>
</evidence>
<name>A0A942DXS5_9HYPH</name>
<dbReference type="SUPFAM" id="SSF51905">
    <property type="entry name" value="FAD/NAD(P)-binding domain"/>
    <property type="match status" value="1"/>
</dbReference>
<dbReference type="PANTHER" id="PTHR43539:SF78">
    <property type="entry name" value="FLAVIN-CONTAINING MONOOXYGENASE"/>
    <property type="match status" value="1"/>
</dbReference>
<protein>
    <submittedName>
        <fullName evidence="2">NAD(P)-binding domain-containing protein</fullName>
    </submittedName>
</protein>
<keyword evidence="1" id="KW-0560">Oxidoreductase</keyword>
<dbReference type="AlphaFoldDB" id="A0A942DXS5"/>
<accession>A0A942DXS5</accession>
<dbReference type="InterPro" id="IPR036188">
    <property type="entry name" value="FAD/NAD-bd_sf"/>
</dbReference>
<organism evidence="2 3">
    <name type="scientific">Pseudaminobacter soli</name>
    <name type="common">ex Zhang et al. 2022</name>
    <dbReference type="NCBI Taxonomy" id="2831468"/>
    <lineage>
        <taxon>Bacteria</taxon>
        <taxon>Pseudomonadati</taxon>
        <taxon>Pseudomonadota</taxon>
        <taxon>Alphaproteobacteria</taxon>
        <taxon>Hyphomicrobiales</taxon>
        <taxon>Phyllobacteriaceae</taxon>
        <taxon>Pseudaminobacter</taxon>
    </lineage>
</organism>
<dbReference type="EMBL" id="JAGWCR010000001">
    <property type="protein sequence ID" value="MBS3647306.1"/>
    <property type="molecule type" value="Genomic_DNA"/>
</dbReference>
<dbReference type="Proteomes" id="UP000680348">
    <property type="component" value="Unassembled WGS sequence"/>
</dbReference>
<dbReference type="GO" id="GO:0004497">
    <property type="term" value="F:monooxygenase activity"/>
    <property type="evidence" value="ECO:0007669"/>
    <property type="project" value="TreeGrafter"/>
</dbReference>
<evidence type="ECO:0000313" key="3">
    <source>
        <dbReference type="Proteomes" id="UP000680348"/>
    </source>
</evidence>
<dbReference type="GO" id="GO:0050660">
    <property type="term" value="F:flavin adenine dinucleotide binding"/>
    <property type="evidence" value="ECO:0007669"/>
    <property type="project" value="TreeGrafter"/>
</dbReference>
<sequence>MKATDVAVIGGGQAGLALSRCLTECSLDHVVFERGDIAGRWETRTWDSLRLLTPNWLNTLPGLPYDGEDPDGFMVCGDFAARLRGYAAASAAPVLTHTEVSSVGRTCGGFLLATSTGPWRARSVVIATGHCDVPFMPLMARRAALPPVHSSEYRSPDALPPGKVLVIGASASGVQIADELRRSGRAVILAVGRHMRLPRAWRGRDIHRWLQQTGMLSQPTSELVSLETALREPTPQLAGRPDRADVDLASLQARGVRLAGRVIDAEGDVVTFADDLASDVAKADAKQRRVLEQIDAWAGLPPGLPEPSMPRVDLSRPTPRRLSLKEEGIGAMIWATGYRRDFGWLKLPVQTPEGELAHREGATPVRGLYALGFRLLRKRDSHFIGGVGSDAEAIAGEISEFLRNQGRRAA</sequence>
<dbReference type="Gene3D" id="3.50.50.60">
    <property type="entry name" value="FAD/NAD(P)-binding domain"/>
    <property type="match status" value="1"/>
</dbReference>
<proteinExistence type="predicted"/>
<dbReference type="Pfam" id="PF13738">
    <property type="entry name" value="Pyr_redox_3"/>
    <property type="match status" value="1"/>
</dbReference>
<dbReference type="PANTHER" id="PTHR43539">
    <property type="entry name" value="FLAVIN-BINDING MONOOXYGENASE-LIKE PROTEIN (AFU_ORTHOLOGUE AFUA_4G09220)"/>
    <property type="match status" value="1"/>
</dbReference>
<gene>
    <name evidence="2" type="ORF">KEU06_01540</name>
</gene>
<dbReference type="RefSeq" id="WP_188252859.1">
    <property type="nucleotide sequence ID" value="NZ_JABVCF010000001.1"/>
</dbReference>
<reference evidence="2" key="1">
    <citation type="submission" date="2021-04" db="EMBL/GenBank/DDBJ databases">
        <title>Pseudaminobacter soli sp. nov., isolated from paddy soil contaminated by heavy metals.</title>
        <authorList>
            <person name="Zhang K."/>
        </authorList>
    </citation>
    <scope>NUCLEOTIDE SEQUENCE</scope>
    <source>
        <strain evidence="2">19-2017</strain>
    </source>
</reference>
<dbReference type="InterPro" id="IPR050982">
    <property type="entry name" value="Auxin_biosynth/cation_transpt"/>
</dbReference>
<evidence type="ECO:0000313" key="2">
    <source>
        <dbReference type="EMBL" id="MBS3647306.1"/>
    </source>
</evidence>
<dbReference type="PRINTS" id="PR00411">
    <property type="entry name" value="PNDRDTASEI"/>
</dbReference>
<keyword evidence="3" id="KW-1185">Reference proteome</keyword>
<comment type="caution">
    <text evidence="2">The sequence shown here is derived from an EMBL/GenBank/DDBJ whole genome shotgun (WGS) entry which is preliminary data.</text>
</comment>